<evidence type="ECO:0000259" key="1">
    <source>
        <dbReference type="Pfam" id="PF00535"/>
    </source>
</evidence>
<feature type="domain" description="Glycosyltransferase 2-like" evidence="1">
    <location>
        <begin position="12"/>
        <end position="145"/>
    </location>
</feature>
<protein>
    <recommendedName>
        <fullName evidence="1">Glycosyltransferase 2-like domain-containing protein</fullName>
    </recommendedName>
</protein>
<sequence length="337" mass="37992">MTDAAAQAPKVSVVSITYNQEAYIREALDGFVAQQTDFAVEVIVADDASTDGTQAIVRQYADRYPQLFRPTLRTQNIGAFANLTSALQSARGEYVALCEGDDFWVDPRKLSKQVAFLDQHPDTTVCFHPVRVICDDGSKDTEHPPISWRRDLSVEALIGRNFIQTNSVVYRRLPRYDDIPPDVMPLDWYLHVLHAARGGIAMLPEVMGVYRRHTHGIWHTAYADPPKFWLNRGPGVAAMLEAMLDLFPDEASREEVIGESSEWVLGEIAKVPGPEGRAALLDVIARRPRLAMLALQYLRTQTPQRRLKRRLSSELSGWRAHLDAYSGRAKRRITRAN</sequence>
<evidence type="ECO:0000313" key="2">
    <source>
        <dbReference type="EMBL" id="ORW33469.1"/>
    </source>
</evidence>
<dbReference type="Gene3D" id="3.90.550.10">
    <property type="entry name" value="Spore Coat Polysaccharide Biosynthesis Protein SpsA, Chain A"/>
    <property type="match status" value="1"/>
</dbReference>
<comment type="caution">
    <text evidence="2">The sequence shown here is derived from an EMBL/GenBank/DDBJ whole genome shotgun (WGS) entry which is preliminary data.</text>
</comment>
<reference evidence="2 3" key="1">
    <citation type="journal article" date="2015" name="Emerg. Microbes Infect.">
        <title>Characterization of 17 strains belonging to the Mycobacterium simiae complex and description of Mycobacterium paraense sp. nov.</title>
        <authorList>
            <person name="Fusco da Costa A.R."/>
            <person name="Fedrizzi T."/>
            <person name="Lopes M.L."/>
            <person name="Pecorari M."/>
            <person name="Oliveira da Costa W.L."/>
            <person name="Giacobazzi E."/>
            <person name="da Costa Bahia J.R."/>
            <person name="De Sanctis V."/>
            <person name="Batista Lima K.V."/>
            <person name="Bertorelli R."/>
            <person name="Grottola A."/>
            <person name="Fabio A."/>
            <person name="Mariottini A."/>
            <person name="Ferretti P."/>
            <person name="Di Leva F."/>
            <person name="Fregni Serpini G."/>
            <person name="Tagliazucchi S."/>
            <person name="Rumpianesi F."/>
            <person name="Jousson O."/>
            <person name="Segata N."/>
            <person name="Tortoli E."/>
        </authorList>
    </citation>
    <scope>NUCLEOTIDE SEQUENCE [LARGE SCALE GENOMIC DNA]</scope>
    <source>
        <strain evidence="2 3">FI-07156</strain>
    </source>
</reference>
<dbReference type="Pfam" id="PF00535">
    <property type="entry name" value="Glycos_transf_2"/>
    <property type="match status" value="1"/>
</dbReference>
<proteinExistence type="predicted"/>
<dbReference type="EMBL" id="LQPK01000004">
    <property type="protein sequence ID" value="ORW33469.1"/>
    <property type="molecule type" value="Genomic_DNA"/>
</dbReference>
<organism evidence="2 3">
    <name type="scientific">Mycobacterium paraense</name>
    <dbReference type="NCBI Taxonomy" id="767916"/>
    <lineage>
        <taxon>Bacteria</taxon>
        <taxon>Bacillati</taxon>
        <taxon>Actinomycetota</taxon>
        <taxon>Actinomycetes</taxon>
        <taxon>Mycobacteriales</taxon>
        <taxon>Mycobacteriaceae</taxon>
        <taxon>Mycobacterium</taxon>
        <taxon>Mycobacterium simiae complex</taxon>
    </lineage>
</organism>
<gene>
    <name evidence="2" type="ORF">AWB91_07845</name>
</gene>
<dbReference type="SUPFAM" id="SSF53448">
    <property type="entry name" value="Nucleotide-diphospho-sugar transferases"/>
    <property type="match status" value="1"/>
</dbReference>
<dbReference type="PANTHER" id="PTHR22916">
    <property type="entry name" value="GLYCOSYLTRANSFERASE"/>
    <property type="match status" value="1"/>
</dbReference>
<dbReference type="InterPro" id="IPR029044">
    <property type="entry name" value="Nucleotide-diphossugar_trans"/>
</dbReference>
<accession>A0ABX3VSW3</accession>
<dbReference type="RefSeq" id="WP_139830629.1">
    <property type="nucleotide sequence ID" value="NZ_LQPK01000004.1"/>
</dbReference>
<evidence type="ECO:0000313" key="3">
    <source>
        <dbReference type="Proteomes" id="UP000193801"/>
    </source>
</evidence>
<name>A0ABX3VSW3_9MYCO</name>
<keyword evidence="3" id="KW-1185">Reference proteome</keyword>
<dbReference type="PANTHER" id="PTHR22916:SF3">
    <property type="entry name" value="UDP-GLCNAC:BETAGAL BETA-1,3-N-ACETYLGLUCOSAMINYLTRANSFERASE-LIKE PROTEIN 1"/>
    <property type="match status" value="1"/>
</dbReference>
<dbReference type="InterPro" id="IPR001173">
    <property type="entry name" value="Glyco_trans_2-like"/>
</dbReference>
<dbReference type="Proteomes" id="UP000193801">
    <property type="component" value="Unassembled WGS sequence"/>
</dbReference>